<dbReference type="Pfam" id="PF06262">
    <property type="entry name" value="Zincin_1"/>
    <property type="match status" value="1"/>
</dbReference>
<accession>A0A7Z0CID4</accession>
<sequence>MSPVPMSHEEFEDLVRDAMDSLPDWTAPILQELAVLVEDAPAPGTTQPGTTLLGLYRGIPATAHGGRVAGSMPDTISLYRLPILSVCTRREDVPARVLKVLGHEVGHAMGISEAELRELGWF</sequence>
<proteinExistence type="predicted"/>
<protein>
    <submittedName>
        <fullName evidence="1">Putative Zn-dependent protease with MMP-like domain</fullName>
    </submittedName>
</protein>
<reference evidence="1 2" key="1">
    <citation type="submission" date="2020-07" db="EMBL/GenBank/DDBJ databases">
        <title>Sequencing the genomes of 1000 actinobacteria strains.</title>
        <authorList>
            <person name="Klenk H.-P."/>
        </authorList>
    </citation>
    <scope>NUCLEOTIDE SEQUENCE [LARGE SCALE GENOMIC DNA]</scope>
    <source>
        <strain evidence="1 2">DSM 19970</strain>
    </source>
</reference>
<keyword evidence="1" id="KW-0378">Hydrolase</keyword>
<dbReference type="CDD" id="cd12952">
    <property type="entry name" value="MMP_ACEL2062"/>
    <property type="match status" value="1"/>
</dbReference>
<dbReference type="Proteomes" id="UP000547973">
    <property type="component" value="Unassembled WGS sequence"/>
</dbReference>
<comment type="caution">
    <text evidence="1">The sequence shown here is derived from an EMBL/GenBank/DDBJ whole genome shotgun (WGS) entry which is preliminary data.</text>
</comment>
<dbReference type="GO" id="GO:0006508">
    <property type="term" value="P:proteolysis"/>
    <property type="evidence" value="ECO:0007669"/>
    <property type="project" value="UniProtKB-KW"/>
</dbReference>
<evidence type="ECO:0000313" key="1">
    <source>
        <dbReference type="EMBL" id="NYI41804.1"/>
    </source>
</evidence>
<name>A0A7Z0CID4_9MICO</name>
<keyword evidence="1" id="KW-0645">Protease</keyword>
<dbReference type="Gene3D" id="3.30.2010.20">
    <property type="match status" value="1"/>
</dbReference>
<dbReference type="InterPro" id="IPR010428">
    <property type="entry name" value="Zincin_1"/>
</dbReference>
<dbReference type="RefSeq" id="WP_062075810.1">
    <property type="nucleotide sequence ID" value="NZ_BBRC01000013.1"/>
</dbReference>
<dbReference type="AlphaFoldDB" id="A0A7Z0CID4"/>
<dbReference type="GO" id="GO:0008233">
    <property type="term" value="F:peptidase activity"/>
    <property type="evidence" value="ECO:0007669"/>
    <property type="project" value="UniProtKB-KW"/>
</dbReference>
<keyword evidence="2" id="KW-1185">Reference proteome</keyword>
<evidence type="ECO:0000313" key="2">
    <source>
        <dbReference type="Proteomes" id="UP000547973"/>
    </source>
</evidence>
<organism evidence="1 2">
    <name type="scientific">Demequina lutea</name>
    <dbReference type="NCBI Taxonomy" id="431489"/>
    <lineage>
        <taxon>Bacteria</taxon>
        <taxon>Bacillati</taxon>
        <taxon>Actinomycetota</taxon>
        <taxon>Actinomycetes</taxon>
        <taxon>Micrococcales</taxon>
        <taxon>Demequinaceae</taxon>
        <taxon>Demequina</taxon>
    </lineage>
</organism>
<dbReference type="InterPro" id="IPR038555">
    <property type="entry name" value="Zincin_1_sf"/>
</dbReference>
<gene>
    <name evidence="1" type="ORF">BKA03_001923</name>
</gene>
<dbReference type="EMBL" id="JACBZO010000001">
    <property type="protein sequence ID" value="NYI41804.1"/>
    <property type="molecule type" value="Genomic_DNA"/>
</dbReference>
<dbReference type="SUPFAM" id="SSF55486">
    <property type="entry name" value="Metalloproteases ('zincins'), catalytic domain"/>
    <property type="match status" value="1"/>
</dbReference>